<reference evidence="2 3" key="1">
    <citation type="submission" date="2016-02" db="EMBL/GenBank/DDBJ databases">
        <title>Band-tailed pigeon sequencing and assembly.</title>
        <authorList>
            <person name="Soares A.E."/>
            <person name="Novak B.J."/>
            <person name="Rice E.S."/>
            <person name="O'Connell B."/>
            <person name="Chang D."/>
            <person name="Weber S."/>
            <person name="Shapiro B."/>
        </authorList>
    </citation>
    <scope>NUCLEOTIDE SEQUENCE [LARGE SCALE GENOMIC DNA]</scope>
    <source>
        <strain evidence="2">BTP2013</strain>
        <tissue evidence="2">Blood</tissue>
    </source>
</reference>
<evidence type="ECO:0000256" key="1">
    <source>
        <dbReference type="SAM" id="MobiDB-lite"/>
    </source>
</evidence>
<evidence type="ECO:0000313" key="3">
    <source>
        <dbReference type="Proteomes" id="UP000190648"/>
    </source>
</evidence>
<dbReference type="AlphaFoldDB" id="A0A1V4KS91"/>
<keyword evidence="3" id="KW-1185">Reference proteome</keyword>
<dbReference type="EMBL" id="LSYS01001700">
    <property type="protein sequence ID" value="OPJ87298.1"/>
    <property type="molecule type" value="Genomic_DNA"/>
</dbReference>
<organism evidence="2 3">
    <name type="scientific">Patagioenas fasciata monilis</name>
    <dbReference type="NCBI Taxonomy" id="372326"/>
    <lineage>
        <taxon>Eukaryota</taxon>
        <taxon>Metazoa</taxon>
        <taxon>Chordata</taxon>
        <taxon>Craniata</taxon>
        <taxon>Vertebrata</taxon>
        <taxon>Euteleostomi</taxon>
        <taxon>Archelosauria</taxon>
        <taxon>Archosauria</taxon>
        <taxon>Dinosauria</taxon>
        <taxon>Saurischia</taxon>
        <taxon>Theropoda</taxon>
        <taxon>Coelurosauria</taxon>
        <taxon>Aves</taxon>
        <taxon>Neognathae</taxon>
        <taxon>Neoaves</taxon>
        <taxon>Columbimorphae</taxon>
        <taxon>Columbiformes</taxon>
        <taxon>Columbidae</taxon>
        <taxon>Patagioenas</taxon>
    </lineage>
</organism>
<feature type="region of interest" description="Disordered" evidence="1">
    <location>
        <begin position="85"/>
        <end position="121"/>
    </location>
</feature>
<accession>A0A1V4KS91</accession>
<name>A0A1V4KS91_PATFA</name>
<feature type="compositionally biased region" description="Polar residues" evidence="1">
    <location>
        <begin position="39"/>
        <end position="51"/>
    </location>
</feature>
<evidence type="ECO:0000313" key="2">
    <source>
        <dbReference type="EMBL" id="OPJ87298.1"/>
    </source>
</evidence>
<gene>
    <name evidence="2" type="ORF">AV530_000798</name>
</gene>
<proteinExistence type="predicted"/>
<dbReference type="Proteomes" id="UP000190648">
    <property type="component" value="Unassembled WGS sequence"/>
</dbReference>
<comment type="caution">
    <text evidence="2">The sequence shown here is derived from an EMBL/GenBank/DDBJ whole genome shotgun (WGS) entry which is preliminary data.</text>
</comment>
<protein>
    <submittedName>
        <fullName evidence="2">Uncharacterized protein</fullName>
    </submittedName>
</protein>
<feature type="region of interest" description="Disordered" evidence="1">
    <location>
        <begin position="35"/>
        <end position="64"/>
    </location>
</feature>
<sequence>MTSSLPQKPAEHSTRVFQVGVSTPRIAFLLATGGIGVPRTNQKPPSSSCSQLKGGGGPRRQAWGSVKCAAGGGSERIVLVKMPKMNVGKKEKKAEKRKKLKQHVAQTGELESDTEPREKKQSVQTISEGGIAWSVCRWAARDVTGNVRVNFYCKDVAQSIELNNEFGPVLFYDESLK</sequence>